<dbReference type="EMBL" id="CP124755">
    <property type="protein sequence ID" value="WGZ91757.1"/>
    <property type="molecule type" value="Genomic_DNA"/>
</dbReference>
<gene>
    <name evidence="14" type="primary">sctN</name>
    <name evidence="14" type="ORF">QJT80_04595</name>
</gene>
<dbReference type="PROSITE" id="PS00152">
    <property type="entry name" value="ATPASE_ALPHA_BETA"/>
    <property type="match status" value="1"/>
</dbReference>
<evidence type="ECO:0000256" key="5">
    <source>
        <dbReference type="ARBA" id="ARBA00022840"/>
    </source>
</evidence>
<evidence type="ECO:0000256" key="11">
    <source>
        <dbReference type="ARBA" id="ARBA00024442"/>
    </source>
</evidence>
<dbReference type="InterPro" id="IPR050053">
    <property type="entry name" value="ATPase_alpha/beta_chains"/>
</dbReference>
<dbReference type="PANTHER" id="PTHR15184:SF9">
    <property type="entry name" value="SPI-1 TYPE 3 SECRETION SYSTEM ATPASE"/>
    <property type="match status" value="1"/>
</dbReference>
<keyword evidence="4" id="KW-0547">Nucleotide-binding</keyword>
<name>A0AA95KL46_9GAMM</name>
<organism evidence="14">
    <name type="scientific">Candidatus Thiocaldithrix dubininis</name>
    <dbReference type="NCBI Taxonomy" id="3080823"/>
    <lineage>
        <taxon>Bacteria</taxon>
        <taxon>Pseudomonadati</taxon>
        <taxon>Pseudomonadota</taxon>
        <taxon>Gammaproteobacteria</taxon>
        <taxon>Thiotrichales</taxon>
        <taxon>Thiotrichaceae</taxon>
        <taxon>Candidatus Thiocaldithrix</taxon>
    </lineage>
</organism>
<dbReference type="Gene3D" id="3.40.50.12240">
    <property type="match status" value="1"/>
</dbReference>
<protein>
    <recommendedName>
        <fullName evidence="11">Type 3 secretion system ATPase</fullName>
        <ecNumber evidence="10">7.4.2.8</ecNumber>
    </recommendedName>
</protein>
<dbReference type="InterPro" id="IPR005714">
    <property type="entry name" value="ATPase_T3SS_FliI/YscN"/>
</dbReference>
<evidence type="ECO:0000256" key="1">
    <source>
        <dbReference type="ARBA" id="ARBA00004496"/>
    </source>
</evidence>
<keyword evidence="8" id="KW-0843">Virulence</keyword>
<keyword evidence="2" id="KW-0813">Transport</keyword>
<dbReference type="FunFam" id="3.40.50.12240:FF:000002">
    <property type="entry name" value="Flagellum-specific ATP synthase FliI"/>
    <property type="match status" value="1"/>
</dbReference>
<keyword evidence="3" id="KW-0963">Cytoplasm</keyword>
<reference evidence="14" key="1">
    <citation type="journal article" date="2023" name="Int. J. Mol. Sci.">
        <title>Metagenomics Revealed a New Genus 'Candidatus Thiocaldithrix dubininis' gen. nov., sp. nov. and a New Species 'Candidatus Thiothrix putei' sp. nov. in the Family Thiotrichaceae, Some Members of Which Have Traits of Both Na+- and H+-Motive Energetics.</title>
        <authorList>
            <person name="Ravin N.V."/>
            <person name="Muntyan M.S."/>
            <person name="Smolyakov D.D."/>
            <person name="Rudenko T.S."/>
            <person name="Beletsky A.V."/>
            <person name="Mardanov A.V."/>
            <person name="Grabovich M.Y."/>
        </authorList>
    </citation>
    <scope>NUCLEOTIDE SEQUENCE</scope>
    <source>
        <strain evidence="14">GKL-01</strain>
    </source>
</reference>
<keyword evidence="6" id="KW-0653">Protein transport</keyword>
<sequence length="448" mass="48747">MDDNIQALLQNIKTPERMRAALETCQPLTLHGRIMQVTGTVVRAIVPRVKLGELCILRNAGESREIPAEVIGFEQNIALLAPIGDMHGVSAHTQVTATRKVLEVGVGEALRGCILDGIGRIQDNHNGAIPTLKQFYPIYANPPDPLSRRPVNHALSLGIRAMDGLITCGIGQRIGVFAGAGVGKSSLMSMLVKHAQVDVFVVALIGERGREVREFMEEALGEEGMAKTILTVATSDRPAIERLKAAYVATAVAEYFRDQGKNVLLLMDSLTRFARAQREIGLAAGEAPARRGYPPSVFSELPKLVERAGNSAHGSITAFYTILMEGDDMGDPIADEVRGLLDGHIILSRELASANHYPAIDVLASLSRIMPRLVTPEHRAAAAHLRNLLAKYKEVEFLVRVGEYKHGSDPLADEAIRKMPAIQQFLKQTAHDHTPFDAMVSHLIQLSV</sequence>
<evidence type="ECO:0000256" key="7">
    <source>
        <dbReference type="ARBA" id="ARBA00022967"/>
    </source>
</evidence>
<dbReference type="InterPro" id="IPR004100">
    <property type="entry name" value="ATPase_F1/V1/A1_a/bsu_N"/>
</dbReference>
<keyword evidence="5" id="KW-0067">ATP-binding</keyword>
<feature type="domain" description="AAA+ ATPase" evidence="13">
    <location>
        <begin position="170"/>
        <end position="351"/>
    </location>
</feature>
<dbReference type="InterPro" id="IPR040627">
    <property type="entry name" value="T3SS_ATPase_C"/>
</dbReference>
<dbReference type="Pfam" id="PF02874">
    <property type="entry name" value="ATP-synt_ab_N"/>
    <property type="match status" value="1"/>
</dbReference>
<dbReference type="GO" id="GO:0046961">
    <property type="term" value="F:proton-transporting ATPase activity, rotational mechanism"/>
    <property type="evidence" value="ECO:0007669"/>
    <property type="project" value="InterPro"/>
</dbReference>
<dbReference type="CDD" id="cd01136">
    <property type="entry name" value="ATPase_flagellum-secretory_path_III"/>
    <property type="match status" value="1"/>
</dbReference>
<dbReference type="SMART" id="SM00382">
    <property type="entry name" value="AAA"/>
    <property type="match status" value="1"/>
</dbReference>
<reference evidence="14" key="2">
    <citation type="submission" date="2023-04" db="EMBL/GenBank/DDBJ databases">
        <authorList>
            <person name="Beletskiy A.V."/>
            <person name="Mardanov A.V."/>
            <person name="Ravin N.V."/>
        </authorList>
    </citation>
    <scope>NUCLEOTIDE SEQUENCE</scope>
    <source>
        <strain evidence="14">GKL-01</strain>
    </source>
</reference>
<dbReference type="KEGG" id="tdu:QJT80_04595"/>
<evidence type="ECO:0000256" key="9">
    <source>
        <dbReference type="ARBA" id="ARBA00024342"/>
    </source>
</evidence>
<dbReference type="InterPro" id="IPR013380">
    <property type="entry name" value="ATPase_T3SS_SctN"/>
</dbReference>
<dbReference type="NCBIfam" id="NF005391">
    <property type="entry name" value="PRK06936.1"/>
    <property type="match status" value="1"/>
</dbReference>
<proteinExistence type="inferred from homology"/>
<evidence type="ECO:0000256" key="4">
    <source>
        <dbReference type="ARBA" id="ARBA00022741"/>
    </source>
</evidence>
<dbReference type="Proteomes" id="UP001300672">
    <property type="component" value="Chromosome"/>
</dbReference>
<dbReference type="SUPFAM" id="SSF52540">
    <property type="entry name" value="P-loop containing nucleoside triphosphate hydrolases"/>
    <property type="match status" value="1"/>
</dbReference>
<evidence type="ECO:0000256" key="3">
    <source>
        <dbReference type="ARBA" id="ARBA00022490"/>
    </source>
</evidence>
<dbReference type="Pfam" id="PF00006">
    <property type="entry name" value="ATP-synt_ab"/>
    <property type="match status" value="1"/>
</dbReference>
<evidence type="ECO:0000313" key="14">
    <source>
        <dbReference type="EMBL" id="WGZ91757.1"/>
    </source>
</evidence>
<evidence type="ECO:0000259" key="13">
    <source>
        <dbReference type="SMART" id="SM00382"/>
    </source>
</evidence>
<dbReference type="GO" id="GO:0030257">
    <property type="term" value="C:type III protein secretion system complex"/>
    <property type="evidence" value="ECO:0007669"/>
    <property type="project" value="InterPro"/>
</dbReference>
<keyword evidence="7" id="KW-1278">Translocase</keyword>
<comment type="catalytic activity">
    <reaction evidence="12">
        <text>ATP + H2O + cellular proteinSide 1 = ADP + phosphate + cellular proteinSide 2.</text>
        <dbReference type="EC" id="7.4.2.8"/>
    </reaction>
</comment>
<dbReference type="NCBIfam" id="TIGR01026">
    <property type="entry name" value="fliI_yscN"/>
    <property type="match status" value="1"/>
</dbReference>
<evidence type="ECO:0000256" key="2">
    <source>
        <dbReference type="ARBA" id="ARBA00022448"/>
    </source>
</evidence>
<evidence type="ECO:0000256" key="8">
    <source>
        <dbReference type="ARBA" id="ARBA00023026"/>
    </source>
</evidence>
<dbReference type="GO" id="GO:0005737">
    <property type="term" value="C:cytoplasm"/>
    <property type="evidence" value="ECO:0007669"/>
    <property type="project" value="UniProtKB-SubCell"/>
</dbReference>
<evidence type="ECO:0000256" key="6">
    <source>
        <dbReference type="ARBA" id="ARBA00022927"/>
    </source>
</evidence>
<evidence type="ECO:0000256" key="10">
    <source>
        <dbReference type="ARBA" id="ARBA00024382"/>
    </source>
</evidence>
<dbReference type="EC" id="7.4.2.8" evidence="10"/>
<dbReference type="InterPro" id="IPR003593">
    <property type="entry name" value="AAA+_ATPase"/>
</dbReference>
<comment type="similarity">
    <text evidence="9">Belongs to the ATPase alpha/beta chains family. T3SS ATPase subfamily.</text>
</comment>
<dbReference type="PANTHER" id="PTHR15184">
    <property type="entry name" value="ATP SYNTHASE"/>
    <property type="match status" value="1"/>
</dbReference>
<accession>A0AA95KL46</accession>
<dbReference type="NCBIfam" id="TIGR02546">
    <property type="entry name" value="III_secr_ATP"/>
    <property type="match status" value="1"/>
</dbReference>
<dbReference type="InterPro" id="IPR027417">
    <property type="entry name" value="P-loop_NTPase"/>
</dbReference>
<dbReference type="InterPro" id="IPR000194">
    <property type="entry name" value="ATPase_F1/V1/A1_a/bsu_nucl-bd"/>
</dbReference>
<dbReference type="InterPro" id="IPR020003">
    <property type="entry name" value="ATPase_a/bsu_AS"/>
</dbReference>
<dbReference type="GO" id="GO:0005524">
    <property type="term" value="F:ATP binding"/>
    <property type="evidence" value="ECO:0007669"/>
    <property type="project" value="UniProtKB-KW"/>
</dbReference>
<comment type="subcellular location">
    <subcellularLocation>
        <location evidence="1">Cytoplasm</location>
    </subcellularLocation>
</comment>
<dbReference type="Pfam" id="PF18269">
    <property type="entry name" value="T3SS_ATPase_C"/>
    <property type="match status" value="1"/>
</dbReference>
<dbReference type="GO" id="GO:0046933">
    <property type="term" value="F:proton-transporting ATP synthase activity, rotational mechanism"/>
    <property type="evidence" value="ECO:0007669"/>
    <property type="project" value="TreeGrafter"/>
</dbReference>
<dbReference type="GO" id="GO:0008564">
    <property type="term" value="F:protein-exporting ATPase activity"/>
    <property type="evidence" value="ECO:0007669"/>
    <property type="project" value="UniProtKB-EC"/>
</dbReference>
<evidence type="ECO:0000256" key="12">
    <source>
        <dbReference type="ARBA" id="ARBA00034006"/>
    </source>
</evidence>
<dbReference type="AlphaFoldDB" id="A0AA95KL46"/>
<dbReference type="GO" id="GO:0030254">
    <property type="term" value="P:protein secretion by the type III secretion system"/>
    <property type="evidence" value="ECO:0007669"/>
    <property type="project" value="InterPro"/>
</dbReference>
<dbReference type="CDD" id="cd18117">
    <property type="entry name" value="ATP-synt_flagellum-secretory_path_III_N"/>
    <property type="match status" value="1"/>
</dbReference>
<dbReference type="GO" id="GO:0016887">
    <property type="term" value="F:ATP hydrolysis activity"/>
    <property type="evidence" value="ECO:0007669"/>
    <property type="project" value="InterPro"/>
</dbReference>